<feature type="transmembrane region" description="Helical" evidence="1">
    <location>
        <begin position="618"/>
        <end position="637"/>
    </location>
</feature>
<evidence type="ECO:0008006" key="4">
    <source>
        <dbReference type="Google" id="ProtNLM"/>
    </source>
</evidence>
<name>A0A2W2FP14_9ACTN</name>
<dbReference type="EMBL" id="POUA01000230">
    <property type="protein sequence ID" value="PZG37511.1"/>
    <property type="molecule type" value="Genomic_DNA"/>
</dbReference>
<dbReference type="NCBIfam" id="NF047321">
    <property type="entry name" value="SCO7613_CTERM"/>
    <property type="match status" value="1"/>
</dbReference>
<accession>A0A2W2FP14</accession>
<dbReference type="AlphaFoldDB" id="A0A2W2FP14"/>
<sequence>MLSHRPAVRQWLGGLLAAYPGLRIVVTSRPAAAESRWLADDGFSSALLEPMTPEDACELQAGHGMLAPMQEANGGKCPGCGGPLEQAADACPRCGLSLRGPVAHELWQVDVSLARLDGERARLLARRAELLAALRRSPAPPKPPRRELSAQATQNLLLVLGGLLLIVAAFVFTVVSWGYLSIGGRAAVLAGLTALVLAAPVVLLRRGLTATAETMAAFGVALMVLDGYAARQVGLAGSDALPAPYYTALVCGLVAAVLAGYARVVKVRQAAPAAVVFAQGALVVPALQPGGDWIAAAFLVAAALDTLAWMYLHRRHRATAVKATAAVCGALAAGFGMLLAAYSEAAIAQDVARALTPAALLVAAAIGILVIASVLARWEGAPDAVRVLTAVAVVAFTVAVATLLGHATDGGPVGWRLVACMVVSLALCGGTFALPDPLVRRAATVTAGIIVPLWLLPMAPEVIATLVAPLRRAVESPWQHAAMIWGIDWPPASTAAPAVLLLLTAAALIVRARHRRAEPVALVTAAVALAVVPVAFRLPEPAAVAVAVALTAALAVPVARLKGRRAPLYGVVAVLAACHAAAWALNDETATLAALPVLAVVAAAVAVTGRAAGVRPGAAGAAVVLLGGEALAVGISAGLPRGQAAFAVLAVAALAAIIAARTSTLGTEIGGYVLAGAGILLTAPEPRLMSLSCAAAGVLAAGTALRPDRRRHPTFRTAAALLLAATWLRLWAEDVGAVEAYTAPFSLVLLGFGWWRVRRAAEGSRPSSWSAYGPGLAFTMLPSLLVALSDPGWVRPLLLGCASLAVLLAGARWRMQAPVVQGGFTLAVLGINELMPWISDLVVLLPRWVPIAVGGALLVAIGATYEARKRDVRRLRDALAKLG</sequence>
<feature type="transmembrane region" description="Helical" evidence="1">
    <location>
        <begin position="293"/>
        <end position="312"/>
    </location>
</feature>
<proteinExistence type="predicted"/>
<feature type="transmembrane region" description="Helical" evidence="1">
    <location>
        <begin position="387"/>
        <end position="407"/>
    </location>
</feature>
<organism evidence="2 3">
    <name type="scientific">Spongiactinospora gelatinilytica</name>
    <dbReference type="NCBI Taxonomy" id="2666298"/>
    <lineage>
        <taxon>Bacteria</taxon>
        <taxon>Bacillati</taxon>
        <taxon>Actinomycetota</taxon>
        <taxon>Actinomycetes</taxon>
        <taxon>Streptosporangiales</taxon>
        <taxon>Streptosporangiaceae</taxon>
        <taxon>Spongiactinospora</taxon>
    </lineage>
</organism>
<feature type="transmembrane region" description="Helical" evidence="1">
    <location>
        <begin position="156"/>
        <end position="180"/>
    </location>
</feature>
<feature type="transmembrane region" description="Helical" evidence="1">
    <location>
        <begin position="186"/>
        <end position="204"/>
    </location>
</feature>
<protein>
    <recommendedName>
        <fullName evidence="4">DUF2157 domain-containing protein</fullName>
    </recommendedName>
</protein>
<feature type="transmembrane region" description="Helical" evidence="1">
    <location>
        <begin position="714"/>
        <end position="732"/>
    </location>
</feature>
<feature type="transmembrane region" description="Helical" evidence="1">
    <location>
        <begin position="446"/>
        <end position="469"/>
    </location>
</feature>
<feature type="transmembrane region" description="Helical" evidence="1">
    <location>
        <begin position="269"/>
        <end position="287"/>
    </location>
</feature>
<keyword evidence="1" id="KW-0812">Transmembrane</keyword>
<keyword evidence="3" id="KW-1185">Reference proteome</keyword>
<reference evidence="2 3" key="1">
    <citation type="submission" date="2018-01" db="EMBL/GenBank/DDBJ databases">
        <title>Draft genome sequence of Sphaerisporangium sp. 7K107.</title>
        <authorList>
            <person name="Sahin N."/>
            <person name="Saygin H."/>
            <person name="Ay H."/>
        </authorList>
    </citation>
    <scope>NUCLEOTIDE SEQUENCE [LARGE SCALE GENOMIC DNA]</scope>
    <source>
        <strain evidence="2 3">7K107</strain>
    </source>
</reference>
<feature type="transmembrane region" description="Helical" evidence="1">
    <location>
        <begin position="243"/>
        <end position="262"/>
    </location>
</feature>
<dbReference type="Proteomes" id="UP000248544">
    <property type="component" value="Unassembled WGS sequence"/>
</dbReference>
<keyword evidence="1" id="KW-1133">Transmembrane helix</keyword>
<feature type="transmembrane region" description="Helical" evidence="1">
    <location>
        <begin position="643"/>
        <end position="660"/>
    </location>
</feature>
<evidence type="ECO:0000313" key="2">
    <source>
        <dbReference type="EMBL" id="PZG37511.1"/>
    </source>
</evidence>
<dbReference type="InterPro" id="IPR058062">
    <property type="entry name" value="SCO7613_C"/>
</dbReference>
<feature type="transmembrane region" description="Helical" evidence="1">
    <location>
        <begin position="818"/>
        <end position="839"/>
    </location>
</feature>
<feature type="transmembrane region" description="Helical" evidence="1">
    <location>
        <begin position="738"/>
        <end position="757"/>
    </location>
</feature>
<feature type="transmembrane region" description="Helical" evidence="1">
    <location>
        <begin position="413"/>
        <end position="434"/>
    </location>
</feature>
<feature type="transmembrane region" description="Helical" evidence="1">
    <location>
        <begin position="591"/>
        <end position="611"/>
    </location>
</feature>
<feature type="transmembrane region" description="Helical" evidence="1">
    <location>
        <begin position="845"/>
        <end position="865"/>
    </location>
</feature>
<gene>
    <name evidence="2" type="ORF">C1I98_25210</name>
</gene>
<evidence type="ECO:0000313" key="3">
    <source>
        <dbReference type="Proteomes" id="UP000248544"/>
    </source>
</evidence>
<feature type="transmembrane region" description="Helical" evidence="1">
    <location>
        <begin position="542"/>
        <end position="559"/>
    </location>
</feature>
<evidence type="ECO:0000256" key="1">
    <source>
        <dbReference type="SAM" id="Phobius"/>
    </source>
</evidence>
<feature type="transmembrane region" description="Helical" evidence="1">
    <location>
        <begin position="769"/>
        <end position="787"/>
    </location>
</feature>
<feature type="transmembrane region" description="Helical" evidence="1">
    <location>
        <begin position="354"/>
        <end position="375"/>
    </location>
</feature>
<feature type="transmembrane region" description="Helical" evidence="1">
    <location>
        <begin position="216"/>
        <end position="237"/>
    </location>
</feature>
<feature type="transmembrane region" description="Helical" evidence="1">
    <location>
        <begin position="489"/>
        <end position="510"/>
    </location>
</feature>
<dbReference type="RefSeq" id="WP_111169917.1">
    <property type="nucleotide sequence ID" value="NZ_POUA01000230.1"/>
</dbReference>
<keyword evidence="1" id="KW-0472">Membrane</keyword>
<feature type="transmembrane region" description="Helical" evidence="1">
    <location>
        <begin position="517"/>
        <end position="536"/>
    </location>
</feature>
<feature type="transmembrane region" description="Helical" evidence="1">
    <location>
        <begin position="793"/>
        <end position="811"/>
    </location>
</feature>
<comment type="caution">
    <text evidence="2">The sequence shown here is derived from an EMBL/GenBank/DDBJ whole genome shotgun (WGS) entry which is preliminary data.</text>
</comment>
<feature type="transmembrane region" description="Helical" evidence="1">
    <location>
        <begin position="566"/>
        <end position="585"/>
    </location>
</feature>
<feature type="transmembrane region" description="Helical" evidence="1">
    <location>
        <begin position="324"/>
        <end position="342"/>
    </location>
</feature>